<keyword evidence="3" id="KW-1185">Reference proteome</keyword>
<gene>
    <name evidence="2" type="ORF">QM012_009378</name>
</gene>
<dbReference type="EMBL" id="JASGXD010000009">
    <property type="protein sequence ID" value="KAK6003607.1"/>
    <property type="molecule type" value="Genomic_DNA"/>
</dbReference>
<evidence type="ECO:0000313" key="3">
    <source>
        <dbReference type="Proteomes" id="UP001341245"/>
    </source>
</evidence>
<evidence type="ECO:0000313" key="2">
    <source>
        <dbReference type="EMBL" id="KAK6003607.1"/>
    </source>
</evidence>
<name>A0ABR0THK1_AURPU</name>
<reference evidence="2 3" key="1">
    <citation type="submission" date="2023-11" db="EMBL/GenBank/DDBJ databases">
        <title>Draft genome sequence and annotation of the polyextremotolerant black yeast-like fungus Aureobasidium pullulans NRRL 62042.</title>
        <authorList>
            <person name="Dielentheis-Frenken M.R.E."/>
            <person name="Wibberg D."/>
            <person name="Blank L.M."/>
            <person name="Tiso T."/>
        </authorList>
    </citation>
    <scope>NUCLEOTIDE SEQUENCE [LARGE SCALE GENOMIC DNA]</scope>
    <source>
        <strain evidence="2 3">NRRL 62042</strain>
    </source>
</reference>
<dbReference type="Proteomes" id="UP001341245">
    <property type="component" value="Unassembled WGS sequence"/>
</dbReference>
<sequence>MKYVNSVQDLDQSKHALDTSEIVIDPDLYRSKKKGKSKHKAKGKEKISGTIKGQSGGEAQAQAHDPEVLTFEAGEFFMFLFRALEDGQDIAYLEKKYLGPPAKSVEDLIVIKEEDYKLMKQWSVEYAIPLLVGGVHEIVDAQTRRAIDTMDHKILVERIFENVSAIRDGIHEHLKGSEVLGDYDDLFIKLSFLIMELACCDRITETGHTVPSEADDGVPSEASDVMSLDIDDVAFLQTSDAEREYGLVVD</sequence>
<organism evidence="2 3">
    <name type="scientific">Aureobasidium pullulans</name>
    <name type="common">Black yeast</name>
    <name type="synonym">Pullularia pullulans</name>
    <dbReference type="NCBI Taxonomy" id="5580"/>
    <lineage>
        <taxon>Eukaryota</taxon>
        <taxon>Fungi</taxon>
        <taxon>Dikarya</taxon>
        <taxon>Ascomycota</taxon>
        <taxon>Pezizomycotina</taxon>
        <taxon>Dothideomycetes</taxon>
        <taxon>Dothideomycetidae</taxon>
        <taxon>Dothideales</taxon>
        <taxon>Saccotheciaceae</taxon>
        <taxon>Aureobasidium</taxon>
    </lineage>
</organism>
<proteinExistence type="predicted"/>
<feature type="compositionally biased region" description="Basic residues" evidence="1">
    <location>
        <begin position="33"/>
        <end position="43"/>
    </location>
</feature>
<protein>
    <submittedName>
        <fullName evidence="2">Uncharacterized protein</fullName>
    </submittedName>
</protein>
<accession>A0ABR0THK1</accession>
<evidence type="ECO:0000256" key="1">
    <source>
        <dbReference type="SAM" id="MobiDB-lite"/>
    </source>
</evidence>
<feature type="region of interest" description="Disordered" evidence="1">
    <location>
        <begin position="33"/>
        <end position="60"/>
    </location>
</feature>
<comment type="caution">
    <text evidence="2">The sequence shown here is derived from an EMBL/GenBank/DDBJ whole genome shotgun (WGS) entry which is preliminary data.</text>
</comment>